<proteinExistence type="predicted"/>
<protein>
    <recommendedName>
        <fullName evidence="2">Thiaminase-2/PQQC domain-containing protein</fullName>
    </recommendedName>
</protein>
<dbReference type="AlphaFoldDB" id="A0A7S0N812"/>
<name>A0A7S0N812_9CHLO</name>
<evidence type="ECO:0008006" key="2">
    <source>
        <dbReference type="Google" id="ProtNLM"/>
    </source>
</evidence>
<organism evidence="1">
    <name type="scientific">Pyramimonas obovata</name>
    <dbReference type="NCBI Taxonomy" id="1411642"/>
    <lineage>
        <taxon>Eukaryota</taxon>
        <taxon>Viridiplantae</taxon>
        <taxon>Chlorophyta</taxon>
        <taxon>Pyramimonadophyceae</taxon>
        <taxon>Pyramimonadales</taxon>
        <taxon>Pyramimonadaceae</taxon>
        <taxon>Pyramimonas</taxon>
        <taxon>Pyramimonas incertae sedis</taxon>
    </lineage>
</organism>
<reference evidence="1" key="1">
    <citation type="submission" date="2021-01" db="EMBL/GenBank/DDBJ databases">
        <authorList>
            <person name="Corre E."/>
            <person name="Pelletier E."/>
            <person name="Niang G."/>
            <person name="Scheremetjew M."/>
            <person name="Finn R."/>
            <person name="Kale V."/>
            <person name="Holt S."/>
            <person name="Cochrane G."/>
            <person name="Meng A."/>
            <person name="Brown T."/>
            <person name="Cohen L."/>
        </authorList>
    </citation>
    <scope>NUCLEOTIDE SEQUENCE</scope>
    <source>
        <strain evidence="1">CCMP722</strain>
    </source>
</reference>
<evidence type="ECO:0000313" key="1">
    <source>
        <dbReference type="EMBL" id="CAD8659690.1"/>
    </source>
</evidence>
<gene>
    <name evidence="1" type="ORF">POBO1169_LOCUS6002</name>
</gene>
<dbReference type="Gene3D" id="1.20.910.10">
    <property type="entry name" value="Heme oxygenase-like"/>
    <property type="match status" value="1"/>
</dbReference>
<accession>A0A7S0N812</accession>
<dbReference type="EMBL" id="HBFA01011517">
    <property type="protein sequence ID" value="CAD8659690.1"/>
    <property type="molecule type" value="Transcribed_RNA"/>
</dbReference>
<dbReference type="InterPro" id="IPR016084">
    <property type="entry name" value="Haem_Oase-like_multi-hlx"/>
</dbReference>
<sequence>MASQTLAMSRTALVTSKVSTSRAAKNAVRAAPLRSARAGTRLAARAPTVAVMSPSAPHADPLEAPSCPLTCDIFEQAPKCPLSCDLPEPTIQRSAIQDLEKELDMGESVKALRRFNDLLENITEDVWETRMWKVWNEFAHNLETFNPVFTACLLKIQCTIGQSDYVRRDECLRNLIQPLAGEYGMHNDEPMGKTHRKLFSEWYESCTGEHLATLMAAEASPVHSEHLFACMMRDVTTGGGHSDVVAQGSYALGYNLAVEYLAAYEKTWLLESFRTVDKNLLQKQGRDVEWLFLEVHALGEPEHADLGHKAVAAFVPESHTPILREAMLAHDRDFAQFYHALCDILEGSA</sequence>